<evidence type="ECO:0000313" key="2">
    <source>
        <dbReference type="EMBL" id="GGI20760.1"/>
    </source>
</evidence>
<comment type="caution">
    <text evidence="2">The sequence shown here is derived from an EMBL/GenBank/DDBJ whole genome shotgun (WGS) entry which is preliminary data.</text>
</comment>
<proteinExistence type="predicted"/>
<feature type="transmembrane region" description="Helical" evidence="1">
    <location>
        <begin position="208"/>
        <end position="227"/>
    </location>
</feature>
<dbReference type="PIRSF" id="PIRSF028704">
    <property type="entry name" value="UPC028704"/>
    <property type="match status" value="1"/>
</dbReference>
<keyword evidence="1" id="KW-0472">Membrane</keyword>
<reference evidence="3" key="1">
    <citation type="journal article" date="2019" name="Int. J. Syst. Evol. Microbiol.">
        <title>The Global Catalogue of Microorganisms (GCM) 10K type strain sequencing project: providing services to taxonomists for standard genome sequencing and annotation.</title>
        <authorList>
            <consortium name="The Broad Institute Genomics Platform"/>
            <consortium name="The Broad Institute Genome Sequencing Center for Infectious Disease"/>
            <person name="Wu L."/>
            <person name="Ma J."/>
        </authorList>
    </citation>
    <scope>NUCLEOTIDE SEQUENCE [LARGE SCALE GENOMIC DNA]</scope>
    <source>
        <strain evidence="3">CCM 2767</strain>
    </source>
</reference>
<feature type="transmembrane region" description="Helical" evidence="1">
    <location>
        <begin position="166"/>
        <end position="188"/>
    </location>
</feature>
<sequence>MTDLTRRRWELDALRGLMLVLMFATHLPTRYSIGLGQPLGFVSAAEGFVILSAFMAGMIYTRRAEQDGIPVMRRSFLIRTLKVYGCHVACLLFLFTLITALGLKYQQEDFVNYLGFYLNQPVTGLWAGILLIYNPPLLDILPLYVMLLLVSPFILSYGIKHGWRGIFTVSVLLWLLSQFEFSAALYKILVAVTGLPVPFNETGSFETFAWQFLWVFGLWLGSMDAKGVLRNRKPFPDSIVIASLLIALFFFAWRHIVGQVPFPGNEMLNALQDKWHLGPLRMLNFFALLILIMHYGERIRLALPRLRIFEVMGAASLPVFCIHLVMVLLALAILGQNMDDRDDLADALLLIGGLVGLYITAKVAIGLRRKPARVQ</sequence>
<dbReference type="PANTHER" id="PTHR38592:SF3">
    <property type="entry name" value="BLL4819 PROTEIN"/>
    <property type="match status" value="1"/>
</dbReference>
<feature type="transmembrane region" description="Helical" evidence="1">
    <location>
        <begin position="39"/>
        <end position="60"/>
    </location>
</feature>
<keyword evidence="3" id="KW-1185">Reference proteome</keyword>
<dbReference type="AlphaFoldDB" id="A0A8J3AU50"/>
<dbReference type="InterPro" id="IPR014550">
    <property type="entry name" value="UCP028704_OpgC"/>
</dbReference>
<keyword evidence="1" id="KW-0812">Transmembrane</keyword>
<dbReference type="EMBL" id="BMDI01000002">
    <property type="protein sequence ID" value="GGI20760.1"/>
    <property type="molecule type" value="Genomic_DNA"/>
</dbReference>
<gene>
    <name evidence="2" type="ORF">GCM10008066_25640</name>
</gene>
<feature type="transmembrane region" description="Helical" evidence="1">
    <location>
        <begin position="277"/>
        <end position="296"/>
    </location>
</feature>
<feature type="transmembrane region" description="Helical" evidence="1">
    <location>
        <begin position="239"/>
        <end position="257"/>
    </location>
</feature>
<name>A0A8J3AU50_9BURK</name>
<feature type="transmembrane region" description="Helical" evidence="1">
    <location>
        <begin position="308"/>
        <end position="335"/>
    </location>
</feature>
<protein>
    <submittedName>
        <fullName evidence="2">Uncharacterized protein</fullName>
    </submittedName>
</protein>
<feature type="transmembrane region" description="Helical" evidence="1">
    <location>
        <begin position="347"/>
        <end position="367"/>
    </location>
</feature>
<dbReference type="Pfam" id="PF10129">
    <property type="entry name" value="OpgC_C"/>
    <property type="match status" value="1"/>
</dbReference>
<feature type="transmembrane region" description="Helical" evidence="1">
    <location>
        <begin position="81"/>
        <end position="103"/>
    </location>
</feature>
<evidence type="ECO:0000313" key="3">
    <source>
        <dbReference type="Proteomes" id="UP000642180"/>
    </source>
</evidence>
<dbReference type="Proteomes" id="UP000642180">
    <property type="component" value="Unassembled WGS sequence"/>
</dbReference>
<dbReference type="RefSeq" id="WP_188381725.1">
    <property type="nucleotide sequence ID" value="NZ_BMDI01000002.1"/>
</dbReference>
<keyword evidence="1" id="KW-1133">Transmembrane helix</keyword>
<feature type="transmembrane region" description="Helical" evidence="1">
    <location>
        <begin position="140"/>
        <end position="159"/>
    </location>
</feature>
<evidence type="ECO:0000256" key="1">
    <source>
        <dbReference type="SAM" id="Phobius"/>
    </source>
</evidence>
<organism evidence="2 3">
    <name type="scientific">Oxalicibacterium faecigallinarum</name>
    <dbReference type="NCBI Taxonomy" id="573741"/>
    <lineage>
        <taxon>Bacteria</taxon>
        <taxon>Pseudomonadati</taxon>
        <taxon>Pseudomonadota</taxon>
        <taxon>Betaproteobacteria</taxon>
        <taxon>Burkholderiales</taxon>
        <taxon>Oxalobacteraceae</taxon>
        <taxon>Oxalicibacterium</taxon>
    </lineage>
</organism>
<dbReference type="PANTHER" id="PTHR38592">
    <property type="entry name" value="BLL4819 PROTEIN"/>
    <property type="match status" value="1"/>
</dbReference>
<accession>A0A8J3AU50</accession>